<dbReference type="Proteomes" id="UP001230649">
    <property type="component" value="Unassembled WGS sequence"/>
</dbReference>
<sequence length="822" mass="90429">MAEIYLAPLPLELDVSCPIVPWRSSKPTTDTDATFLPPDEDEAQHLREYVQRRYWETLYLPEFLAPVKYLCLDLLRIRRSDVAVTDNQDAVDEAPDRGLSTSGAELEKIGGQARDQPSEHAPNPKKRKHTQTHSASTTGQPATPLDELLLSLPKLERKHRQGVASLLADGISPYYGLTPSSKPSEPSPHLLGRAESDHLQTAIRLRLASARAGEEMDAFLRGVDGEVEQWYRESQAGKSRKMESGNGSAGVEELESQRRGEDLVRRKEELVKAAVGTRVRTLREQLERREVMLQIILLLIRNQVCPPPPRTEPVEEEERDIDVDPDEYVQTRREKKRKRKPRTGSVSGDKPAKKTRVEGRKNKTLRPAVPAADDDGERDEAYRPEVALDMLADRIALWHAIGAGSDTASGNKGNGDGREFDVDSEMDGEGGAWVRPSRRLVEEWDWAQRFAVNIVERYFLGVNRSFCESFHLKIFGEALLSAETAKDRPIELDRDDVSTHSFGSGPNERKARPFSRANSVASLSSSTRMERTMSADLAHSIGMEREPSVSSDARVNGKPGANLPRTKSTTTSSQLFRNRQVGFSRTNSSLLSAIGNGSVSIIMGKRKTMVVPAGSRMPAERKVSGESAPMGKPADAVGRRTNGGNPSRYPPPVQAQGPTTLALATPSKPRANQYTAHRPSIHHFQTEGSGTGYRQEMTRHTSSTTLLGGPGDFVAETPAVPGGRQRDFHSRSFGGNTSFSRIASLSAHQGGRTGGTVQNAFDAQPEGDDLADFMVDTDDEDEGVLFSGGHRRRSSHSMQGRPSIKRVVEDLPEVPETPLKAA</sequence>
<comment type="caution">
    <text evidence="1">The sequence shown here is derived from an EMBL/GenBank/DDBJ whole genome shotgun (WGS) entry which is preliminary data.</text>
</comment>
<gene>
    <name evidence="1" type="ORF">QFC20_002489</name>
</gene>
<evidence type="ECO:0000313" key="2">
    <source>
        <dbReference type="Proteomes" id="UP001230649"/>
    </source>
</evidence>
<proteinExistence type="predicted"/>
<reference evidence="1" key="1">
    <citation type="submission" date="2023-04" db="EMBL/GenBank/DDBJ databases">
        <title>Draft Genome sequencing of Naganishia species isolated from polar environments using Oxford Nanopore Technology.</title>
        <authorList>
            <person name="Leo P."/>
            <person name="Venkateswaran K."/>
        </authorList>
    </citation>
    <scope>NUCLEOTIDE SEQUENCE</scope>
    <source>
        <strain evidence="1">MNA-CCFEE 5262</strain>
    </source>
</reference>
<accession>A0ACC2WIQ7</accession>
<protein>
    <submittedName>
        <fullName evidence="1">Uncharacterized protein</fullName>
    </submittedName>
</protein>
<keyword evidence="2" id="KW-1185">Reference proteome</keyword>
<evidence type="ECO:0000313" key="1">
    <source>
        <dbReference type="EMBL" id="KAJ9111517.1"/>
    </source>
</evidence>
<dbReference type="EMBL" id="JASBWS010000018">
    <property type="protein sequence ID" value="KAJ9111517.1"/>
    <property type="molecule type" value="Genomic_DNA"/>
</dbReference>
<name>A0ACC2WIQ7_9TREE</name>
<organism evidence="1 2">
    <name type="scientific">Naganishia adeliensis</name>
    <dbReference type="NCBI Taxonomy" id="92952"/>
    <lineage>
        <taxon>Eukaryota</taxon>
        <taxon>Fungi</taxon>
        <taxon>Dikarya</taxon>
        <taxon>Basidiomycota</taxon>
        <taxon>Agaricomycotina</taxon>
        <taxon>Tremellomycetes</taxon>
        <taxon>Filobasidiales</taxon>
        <taxon>Filobasidiaceae</taxon>
        <taxon>Naganishia</taxon>
    </lineage>
</organism>